<protein>
    <recommendedName>
        <fullName evidence="2">Integrase catalytic domain-containing protein</fullName>
    </recommendedName>
</protein>
<reference evidence="1" key="1">
    <citation type="submission" date="2019-03" db="EMBL/GenBank/DDBJ databases">
        <title>Single cell metagenomics reveals metabolic interactions within the superorganism composed of flagellate Streblomastix strix and complex community of Bacteroidetes bacteria on its surface.</title>
        <authorList>
            <person name="Treitli S.C."/>
            <person name="Kolisko M."/>
            <person name="Husnik F."/>
            <person name="Keeling P."/>
            <person name="Hampl V."/>
        </authorList>
    </citation>
    <scope>NUCLEOTIDE SEQUENCE</scope>
    <source>
        <strain evidence="1">STM</strain>
    </source>
</reference>
<comment type="caution">
    <text evidence="1">The sequence shown here is derived from an EMBL/GenBank/DDBJ whole genome shotgun (WGS) entry which is preliminary data.</text>
</comment>
<proteinExistence type="predicted"/>
<accession>A0A5J4Q567</accession>
<dbReference type="EMBL" id="SNRY01005044">
    <property type="protein sequence ID" value="KAA6315994.1"/>
    <property type="molecule type" value="Genomic_DNA"/>
</dbReference>
<sequence length="154" mass="17522">PSGFHGLHRASLPTWQSGMERGGIGQLSDRNRRKPFSMSYAGSIQVVMKVRRNIQDHESGRLCTAFFISIFLCCFNSANGLSIQRTVHTITSDNGAEFAEHEFIAKKQYEFFNSAHSFLAKQEKYIIFIRFLLINTNKSACFSRKIFSLNVSTE</sequence>
<organism evidence="1">
    <name type="scientific">termite gut metagenome</name>
    <dbReference type="NCBI Taxonomy" id="433724"/>
    <lineage>
        <taxon>unclassified sequences</taxon>
        <taxon>metagenomes</taxon>
        <taxon>organismal metagenomes</taxon>
    </lineage>
</organism>
<gene>
    <name evidence="1" type="ORF">EZS27_033636</name>
</gene>
<evidence type="ECO:0000313" key="1">
    <source>
        <dbReference type="EMBL" id="KAA6315994.1"/>
    </source>
</evidence>
<name>A0A5J4Q567_9ZZZZ</name>
<feature type="non-terminal residue" evidence="1">
    <location>
        <position position="1"/>
    </location>
</feature>
<dbReference type="AlphaFoldDB" id="A0A5J4Q567"/>
<evidence type="ECO:0008006" key="2">
    <source>
        <dbReference type="Google" id="ProtNLM"/>
    </source>
</evidence>